<keyword evidence="3" id="KW-1185">Reference proteome</keyword>
<sequence length="282" mass="30373">MPLPAGFAERLAKARKNGEHCDYEIRCQGTTIKVHKLILGIHSPVLKTACTGPFKESSNGFYEIQDFAAGVVSAAVDCFYSGGYEAPTAITDETASTHEAAGPLLFPQQSFHVCCVAALNMKDTVTLLNAFPTEEQNGEYEIEDATFIAVCKMVEFMYTGTYAAPPTDSSVADDICRDACFHAQMVALADKYLISALFEIARENFDASVASETNALALLGSVPDIYAIDADGGLALREILVRNLDELLAEVGRDEVLRKAVEGVGKAVPAFATDLLKSVLWL</sequence>
<evidence type="ECO:0000313" key="2">
    <source>
        <dbReference type="EMBL" id="OAA81218.1"/>
    </source>
</evidence>
<name>A0A162KXC7_CORDF</name>
<accession>A0A162KXC7</accession>
<dbReference type="Gene3D" id="3.30.710.10">
    <property type="entry name" value="Potassium Channel Kv1.1, Chain A"/>
    <property type="match status" value="2"/>
</dbReference>
<dbReference type="Pfam" id="PF00651">
    <property type="entry name" value="BTB"/>
    <property type="match status" value="1"/>
</dbReference>
<dbReference type="OrthoDB" id="5153253at2759"/>
<evidence type="ECO:0000313" key="3">
    <source>
        <dbReference type="Proteomes" id="UP000076881"/>
    </source>
</evidence>
<dbReference type="Proteomes" id="UP000076881">
    <property type="component" value="Unassembled WGS sequence"/>
</dbReference>
<proteinExistence type="predicted"/>
<gene>
    <name evidence="2" type="ORF">LEL_00763</name>
</gene>
<organism evidence="2 3">
    <name type="scientific">Akanthomyces lecanii RCEF 1005</name>
    <dbReference type="NCBI Taxonomy" id="1081108"/>
    <lineage>
        <taxon>Eukaryota</taxon>
        <taxon>Fungi</taxon>
        <taxon>Dikarya</taxon>
        <taxon>Ascomycota</taxon>
        <taxon>Pezizomycotina</taxon>
        <taxon>Sordariomycetes</taxon>
        <taxon>Hypocreomycetidae</taxon>
        <taxon>Hypocreales</taxon>
        <taxon>Cordycipitaceae</taxon>
        <taxon>Akanthomyces</taxon>
        <taxon>Cordyceps confragosa</taxon>
    </lineage>
</organism>
<feature type="domain" description="BTB" evidence="1">
    <location>
        <begin position="21"/>
        <end position="88"/>
    </location>
</feature>
<dbReference type="PANTHER" id="PTHR47843">
    <property type="entry name" value="BTB DOMAIN-CONTAINING PROTEIN-RELATED"/>
    <property type="match status" value="1"/>
</dbReference>
<dbReference type="CDD" id="cd18186">
    <property type="entry name" value="BTB_POZ_ZBTB_KLHL-like"/>
    <property type="match status" value="1"/>
</dbReference>
<dbReference type="STRING" id="1081108.A0A162KXC7"/>
<reference evidence="2 3" key="1">
    <citation type="journal article" date="2016" name="Genome Biol. Evol.">
        <title>Divergent and convergent evolution of fungal pathogenicity.</title>
        <authorList>
            <person name="Shang Y."/>
            <person name="Xiao G."/>
            <person name="Zheng P."/>
            <person name="Cen K."/>
            <person name="Zhan S."/>
            <person name="Wang C."/>
        </authorList>
    </citation>
    <scope>NUCLEOTIDE SEQUENCE [LARGE SCALE GENOMIC DNA]</scope>
    <source>
        <strain evidence="2 3">RCEF 1005</strain>
    </source>
</reference>
<dbReference type="PROSITE" id="PS50097">
    <property type="entry name" value="BTB"/>
    <property type="match status" value="1"/>
</dbReference>
<dbReference type="InterPro" id="IPR011333">
    <property type="entry name" value="SKP1/BTB/POZ_sf"/>
</dbReference>
<protein>
    <submittedName>
        <fullName evidence="2">BTB/POZ fold domain containing protein</fullName>
    </submittedName>
</protein>
<comment type="caution">
    <text evidence="2">The sequence shown here is derived from an EMBL/GenBank/DDBJ whole genome shotgun (WGS) entry which is preliminary data.</text>
</comment>
<dbReference type="SUPFAM" id="SSF54695">
    <property type="entry name" value="POZ domain"/>
    <property type="match status" value="1"/>
</dbReference>
<dbReference type="InterPro" id="IPR000210">
    <property type="entry name" value="BTB/POZ_dom"/>
</dbReference>
<dbReference type="PANTHER" id="PTHR47843:SF5">
    <property type="entry name" value="BTB_POZ DOMAIN PROTEIN"/>
    <property type="match status" value="1"/>
</dbReference>
<dbReference type="AlphaFoldDB" id="A0A162KXC7"/>
<dbReference type="EMBL" id="AZHF01000001">
    <property type="protein sequence ID" value="OAA81218.1"/>
    <property type="molecule type" value="Genomic_DNA"/>
</dbReference>
<evidence type="ECO:0000259" key="1">
    <source>
        <dbReference type="PROSITE" id="PS50097"/>
    </source>
</evidence>